<reference evidence="1 2" key="1">
    <citation type="submission" date="2021-07" db="EMBL/GenBank/DDBJ databases">
        <title>The Aristolochia fimbriata genome: insights into angiosperm evolution, floral development and chemical biosynthesis.</title>
        <authorList>
            <person name="Jiao Y."/>
        </authorList>
    </citation>
    <scope>NUCLEOTIDE SEQUENCE [LARGE SCALE GENOMIC DNA]</scope>
    <source>
        <strain evidence="1">IBCAS-2021</strain>
        <tissue evidence="1">Leaf</tissue>
    </source>
</reference>
<proteinExistence type="predicted"/>
<organism evidence="1 2">
    <name type="scientific">Aristolochia fimbriata</name>
    <name type="common">White veined hardy Dutchman's pipe vine</name>
    <dbReference type="NCBI Taxonomy" id="158543"/>
    <lineage>
        <taxon>Eukaryota</taxon>
        <taxon>Viridiplantae</taxon>
        <taxon>Streptophyta</taxon>
        <taxon>Embryophyta</taxon>
        <taxon>Tracheophyta</taxon>
        <taxon>Spermatophyta</taxon>
        <taxon>Magnoliopsida</taxon>
        <taxon>Magnoliidae</taxon>
        <taxon>Piperales</taxon>
        <taxon>Aristolochiaceae</taxon>
        <taxon>Aristolochia</taxon>
    </lineage>
</organism>
<sequence>MQQDVQRKNKMSSHYEFTFEKGGQMQQDVLEPIVVKELQEKVRGWRAYVKEKHYNAPDKEARKDCQEPKVTQEQWNKHIEYWSTEANVKVDEKNKENRAHDRLQVANFFHAKDMVDSKEKTILFPVLDEVFGRHHGGYE</sequence>
<name>A0AAV7ECB8_ARIFI</name>
<comment type="caution">
    <text evidence="1">The sequence shown here is derived from an EMBL/GenBank/DDBJ whole genome shotgun (WGS) entry which is preliminary data.</text>
</comment>
<protein>
    <submittedName>
        <fullName evidence="1">Uncharacterized protein</fullName>
    </submittedName>
</protein>
<accession>A0AAV7ECB8</accession>
<evidence type="ECO:0000313" key="1">
    <source>
        <dbReference type="EMBL" id="KAG9444888.1"/>
    </source>
</evidence>
<gene>
    <name evidence="1" type="ORF">H6P81_016228</name>
</gene>
<evidence type="ECO:0000313" key="2">
    <source>
        <dbReference type="Proteomes" id="UP000825729"/>
    </source>
</evidence>
<dbReference type="AlphaFoldDB" id="A0AAV7ECB8"/>
<keyword evidence="2" id="KW-1185">Reference proteome</keyword>
<dbReference type="Proteomes" id="UP000825729">
    <property type="component" value="Unassembled WGS sequence"/>
</dbReference>
<dbReference type="EMBL" id="JAINDJ010000006">
    <property type="protein sequence ID" value="KAG9444888.1"/>
    <property type="molecule type" value="Genomic_DNA"/>
</dbReference>